<name>A0A7S3HG82_9STRA</name>
<proteinExistence type="predicted"/>
<protein>
    <submittedName>
        <fullName evidence="1">Uncharacterized protein</fullName>
    </submittedName>
</protein>
<accession>A0A7S3HG82</accession>
<dbReference type="EMBL" id="HBIC01045650">
    <property type="protein sequence ID" value="CAE0294445.1"/>
    <property type="molecule type" value="Transcribed_RNA"/>
</dbReference>
<dbReference type="AlphaFoldDB" id="A0A7S3HG82"/>
<gene>
    <name evidence="1" type="ORF">SELO1098_LOCUS23297</name>
</gene>
<evidence type="ECO:0000313" key="1">
    <source>
        <dbReference type="EMBL" id="CAE0294445.1"/>
    </source>
</evidence>
<organism evidence="1">
    <name type="scientific">Spumella elongata</name>
    <dbReference type="NCBI Taxonomy" id="89044"/>
    <lineage>
        <taxon>Eukaryota</taxon>
        <taxon>Sar</taxon>
        <taxon>Stramenopiles</taxon>
        <taxon>Ochrophyta</taxon>
        <taxon>Chrysophyceae</taxon>
        <taxon>Chromulinales</taxon>
        <taxon>Chromulinaceae</taxon>
        <taxon>Spumella</taxon>
    </lineage>
</organism>
<reference evidence="1" key="1">
    <citation type="submission" date="2021-01" db="EMBL/GenBank/DDBJ databases">
        <authorList>
            <person name="Corre E."/>
            <person name="Pelletier E."/>
            <person name="Niang G."/>
            <person name="Scheremetjew M."/>
            <person name="Finn R."/>
            <person name="Kale V."/>
            <person name="Holt S."/>
            <person name="Cochrane G."/>
            <person name="Meng A."/>
            <person name="Brown T."/>
            <person name="Cohen L."/>
        </authorList>
    </citation>
    <scope>NUCLEOTIDE SEQUENCE</scope>
    <source>
        <strain evidence="1">CCAP 955/1</strain>
    </source>
</reference>
<sequence>MAKVNCLFHCEVLETQVPIDERRLTSPVDKNREAKRVAFQFLDTLCNTQREQDLSAHLASACNVDRVICLELSPSEKAILFIIVKFSWSGVRPQLRGTFEGDWLEKSVECISKEKRADKFVLSTPCAKYLRAMCVVSHSGLLTMYLYDENKEEMYHNAESLQRFESLCNDRCFRAADSCGRDDTNEDENNKAAQSLMKLFSDLEVSVSLHTKHRYSDI</sequence>